<proteinExistence type="predicted"/>
<accession>A0A1E7FS12</accession>
<reference evidence="2 3" key="1">
    <citation type="submission" date="2016-09" db="EMBL/GenBank/DDBJ databases">
        <title>Extensive genetic diversity and differential bi-allelic expression allows diatom success in the polar Southern Ocean.</title>
        <authorList>
            <consortium name="DOE Joint Genome Institute"/>
            <person name="Mock T."/>
            <person name="Otillar R.P."/>
            <person name="Strauss J."/>
            <person name="Dupont C."/>
            <person name="Frickenhaus S."/>
            <person name="Maumus F."/>
            <person name="Mcmullan M."/>
            <person name="Sanges R."/>
            <person name="Schmutz J."/>
            <person name="Toseland A."/>
            <person name="Valas R."/>
            <person name="Veluchamy A."/>
            <person name="Ward B.J."/>
            <person name="Allen A."/>
            <person name="Barry K."/>
            <person name="Falciatore A."/>
            <person name="Ferrante M."/>
            <person name="Fortunato A.E."/>
            <person name="Gloeckner G."/>
            <person name="Gruber A."/>
            <person name="Hipkin R."/>
            <person name="Janech M."/>
            <person name="Kroth P."/>
            <person name="Leese F."/>
            <person name="Lindquist E."/>
            <person name="Lyon B.R."/>
            <person name="Martin J."/>
            <person name="Mayer C."/>
            <person name="Parker M."/>
            <person name="Quesneville H."/>
            <person name="Raymond J."/>
            <person name="Uhlig C."/>
            <person name="Valentin K.U."/>
            <person name="Worden A.Z."/>
            <person name="Armbrust E.V."/>
            <person name="Bowler C."/>
            <person name="Green B."/>
            <person name="Moulton V."/>
            <person name="Van Oosterhout C."/>
            <person name="Grigoriev I."/>
        </authorList>
    </citation>
    <scope>NUCLEOTIDE SEQUENCE [LARGE SCALE GENOMIC DNA]</scope>
    <source>
        <strain evidence="2 3">CCMP1102</strain>
    </source>
</reference>
<dbReference type="PANTHER" id="PTHR47832">
    <property type="entry name" value="DNA PHOTOLYASE"/>
    <property type="match status" value="1"/>
</dbReference>
<feature type="domain" description="AB hydrolase-1" evidence="1">
    <location>
        <begin position="1"/>
        <end position="254"/>
    </location>
</feature>
<dbReference type="EMBL" id="KV784354">
    <property type="protein sequence ID" value="OEU20962.1"/>
    <property type="molecule type" value="Genomic_DNA"/>
</dbReference>
<protein>
    <submittedName>
        <fullName evidence="2">Alpha/beta-hydrolase</fullName>
    </submittedName>
</protein>
<feature type="non-terminal residue" evidence="2">
    <location>
        <position position="1"/>
    </location>
</feature>
<evidence type="ECO:0000313" key="3">
    <source>
        <dbReference type="Proteomes" id="UP000095751"/>
    </source>
</evidence>
<evidence type="ECO:0000259" key="1">
    <source>
        <dbReference type="Pfam" id="PF12697"/>
    </source>
</evidence>
<evidence type="ECO:0000313" key="2">
    <source>
        <dbReference type="EMBL" id="OEU20962.1"/>
    </source>
</evidence>
<dbReference type="InterPro" id="IPR000073">
    <property type="entry name" value="AB_hydrolase_1"/>
</dbReference>
<organism evidence="2 3">
    <name type="scientific">Fragilariopsis cylindrus CCMP1102</name>
    <dbReference type="NCBI Taxonomy" id="635003"/>
    <lineage>
        <taxon>Eukaryota</taxon>
        <taxon>Sar</taxon>
        <taxon>Stramenopiles</taxon>
        <taxon>Ochrophyta</taxon>
        <taxon>Bacillariophyta</taxon>
        <taxon>Bacillariophyceae</taxon>
        <taxon>Bacillariophycidae</taxon>
        <taxon>Bacillariales</taxon>
        <taxon>Bacillariaceae</taxon>
        <taxon>Fragilariopsis</taxon>
    </lineage>
</organism>
<name>A0A1E7FS12_9STRA</name>
<gene>
    <name evidence="2" type="ORF">FRACYDRAFT_179827</name>
</gene>
<keyword evidence="2" id="KW-0378">Hydrolase</keyword>
<sequence>ILLVHGFAASAEQWERLVYSIREQTIKSNNGKDVTPPIYAIDLLGFGHSEKPSLSYTQYLWESQIVDFAIEVMEATPMVMVGNSIGGGLSAGAAASLGNKICRGLVLSFEGNPETPYSPVPIFGNKVLDIFGSSIVKFIYPQIEDRLSVIYGNNMDNADPAVAYAIQQSASSPGSPNVIGSGQKLGPNRPLNEVLIDIDVLVVKGLDDRVSSPEVAKSRAELFSKLKSDRVYVETIDNAGHCPHDDAPDKVANAIVNWSASSLSGTKLTTTTTTAAIENDAAFIVQE</sequence>
<dbReference type="Proteomes" id="UP000095751">
    <property type="component" value="Unassembled WGS sequence"/>
</dbReference>
<dbReference type="InterPro" id="IPR029058">
    <property type="entry name" value="AB_hydrolase_fold"/>
</dbReference>
<dbReference type="InParanoid" id="A0A1E7FS12"/>
<dbReference type="PANTHER" id="PTHR47832:SF1">
    <property type="entry name" value="DNA PHOTOLYASE"/>
    <property type="match status" value="1"/>
</dbReference>
<dbReference type="PRINTS" id="PR00111">
    <property type="entry name" value="ABHYDROLASE"/>
</dbReference>
<dbReference type="OrthoDB" id="408373at2759"/>
<dbReference type="AlphaFoldDB" id="A0A1E7FS12"/>
<dbReference type="KEGG" id="fcy:FRACYDRAFT_179827"/>
<dbReference type="Gene3D" id="3.40.50.1820">
    <property type="entry name" value="alpha/beta hydrolase"/>
    <property type="match status" value="1"/>
</dbReference>
<dbReference type="GO" id="GO:0016787">
    <property type="term" value="F:hydrolase activity"/>
    <property type="evidence" value="ECO:0007669"/>
    <property type="project" value="UniProtKB-KW"/>
</dbReference>
<dbReference type="Pfam" id="PF12697">
    <property type="entry name" value="Abhydrolase_6"/>
    <property type="match status" value="1"/>
</dbReference>
<keyword evidence="3" id="KW-1185">Reference proteome</keyword>
<dbReference type="SUPFAM" id="SSF53474">
    <property type="entry name" value="alpha/beta-Hydrolases"/>
    <property type="match status" value="1"/>
</dbReference>